<comment type="pathway">
    <text evidence="9">Phospholipid metabolism; phosphatidylethanolamine biosynthesis; phosphatidylethanolamine from ethanolamine: step 2/3.</text>
</comment>
<evidence type="ECO:0000256" key="12">
    <source>
        <dbReference type="SAM" id="MobiDB-lite"/>
    </source>
</evidence>
<protein>
    <recommendedName>
        <fullName evidence="10">ethanolamine-phosphate cytidylyltransferase</fullName>
        <ecNumber evidence="10">2.7.7.14</ecNumber>
    </recommendedName>
    <alternativeName>
        <fullName evidence="11">CTP:phosphoethanolamine cytidylyltransferase</fullName>
    </alternativeName>
</protein>
<dbReference type="InterPro" id="IPR044608">
    <property type="entry name" value="Ect1/PCYT2"/>
</dbReference>
<evidence type="ECO:0000313" key="14">
    <source>
        <dbReference type="Proteomes" id="UP000694888"/>
    </source>
</evidence>
<evidence type="ECO:0000313" key="15">
    <source>
        <dbReference type="RefSeq" id="XP_012939439.1"/>
    </source>
</evidence>
<dbReference type="GeneID" id="101855734"/>
<dbReference type="Proteomes" id="UP000694888">
    <property type="component" value="Unplaced"/>
</dbReference>
<evidence type="ECO:0000256" key="11">
    <source>
        <dbReference type="ARBA" id="ARBA00031473"/>
    </source>
</evidence>
<evidence type="ECO:0000256" key="6">
    <source>
        <dbReference type="ARBA" id="ARBA00023098"/>
    </source>
</evidence>
<dbReference type="NCBIfam" id="TIGR00125">
    <property type="entry name" value="cyt_tran_rel"/>
    <property type="match status" value="2"/>
</dbReference>
<evidence type="ECO:0000256" key="2">
    <source>
        <dbReference type="ARBA" id="ARBA00010101"/>
    </source>
</evidence>
<dbReference type="EC" id="2.7.7.14" evidence="10"/>
<dbReference type="InterPro" id="IPR004821">
    <property type="entry name" value="Cyt_trans-like"/>
</dbReference>
<evidence type="ECO:0000256" key="10">
    <source>
        <dbReference type="ARBA" id="ARBA00024221"/>
    </source>
</evidence>
<name>A0ABM1A2E0_APLCA</name>
<reference evidence="15" key="1">
    <citation type="submission" date="2025-08" db="UniProtKB">
        <authorList>
            <consortium name="RefSeq"/>
        </authorList>
    </citation>
    <scope>IDENTIFICATION</scope>
</reference>
<keyword evidence="14" id="KW-1185">Reference proteome</keyword>
<comment type="similarity">
    <text evidence="2">Belongs to the cytidylyltransferase family.</text>
</comment>
<evidence type="ECO:0000256" key="5">
    <source>
        <dbReference type="ARBA" id="ARBA00022695"/>
    </source>
</evidence>
<evidence type="ECO:0000256" key="4">
    <source>
        <dbReference type="ARBA" id="ARBA00022679"/>
    </source>
</evidence>
<feature type="domain" description="Cytidyltransferase-like" evidence="13">
    <location>
        <begin position="198"/>
        <end position="293"/>
    </location>
</feature>
<dbReference type="GO" id="GO:0016779">
    <property type="term" value="F:nucleotidyltransferase activity"/>
    <property type="evidence" value="ECO:0007669"/>
    <property type="project" value="UniProtKB-KW"/>
</dbReference>
<feature type="domain" description="Cytidyltransferase-like" evidence="13">
    <location>
        <begin position="10"/>
        <end position="134"/>
    </location>
</feature>
<dbReference type="Gene3D" id="3.40.50.620">
    <property type="entry name" value="HUPs"/>
    <property type="match status" value="2"/>
</dbReference>
<dbReference type="Pfam" id="PF01467">
    <property type="entry name" value="CTP_transf_like"/>
    <property type="match status" value="2"/>
</dbReference>
<evidence type="ECO:0000259" key="13">
    <source>
        <dbReference type="Pfam" id="PF01467"/>
    </source>
</evidence>
<keyword evidence="4" id="KW-0808">Transferase</keyword>
<keyword evidence="8" id="KW-1208">Phospholipid metabolism</keyword>
<dbReference type="InterPro" id="IPR014729">
    <property type="entry name" value="Rossmann-like_a/b/a_fold"/>
</dbReference>
<evidence type="ECO:0000256" key="8">
    <source>
        <dbReference type="ARBA" id="ARBA00023264"/>
    </source>
</evidence>
<gene>
    <name evidence="15" type="primary">LOC101855734</name>
</gene>
<feature type="compositionally biased region" description="Polar residues" evidence="12">
    <location>
        <begin position="143"/>
        <end position="161"/>
    </location>
</feature>
<feature type="region of interest" description="Disordered" evidence="12">
    <location>
        <begin position="328"/>
        <end position="360"/>
    </location>
</feature>
<keyword evidence="5 15" id="KW-0548">Nucleotidyltransferase</keyword>
<accession>A0ABM1A2E0</accession>
<keyword evidence="6" id="KW-0443">Lipid metabolism</keyword>
<keyword evidence="3" id="KW-0444">Lipid biosynthesis</keyword>
<organism evidence="14 15">
    <name type="scientific">Aplysia californica</name>
    <name type="common">California sea hare</name>
    <dbReference type="NCBI Taxonomy" id="6500"/>
    <lineage>
        <taxon>Eukaryota</taxon>
        <taxon>Metazoa</taxon>
        <taxon>Spiralia</taxon>
        <taxon>Lophotrochozoa</taxon>
        <taxon>Mollusca</taxon>
        <taxon>Gastropoda</taxon>
        <taxon>Heterobranchia</taxon>
        <taxon>Euthyneura</taxon>
        <taxon>Tectipleura</taxon>
        <taxon>Aplysiida</taxon>
        <taxon>Aplysioidea</taxon>
        <taxon>Aplysiidae</taxon>
        <taxon>Aplysia</taxon>
    </lineage>
</organism>
<dbReference type="PANTHER" id="PTHR45780:SF2">
    <property type="entry name" value="ETHANOLAMINE-PHOSPHATE CYTIDYLYLTRANSFERASE"/>
    <property type="match status" value="1"/>
</dbReference>
<dbReference type="RefSeq" id="XP_012939439.1">
    <property type="nucleotide sequence ID" value="XM_013083985.2"/>
</dbReference>
<dbReference type="SUPFAM" id="SSF52374">
    <property type="entry name" value="Nucleotidylyl transferase"/>
    <property type="match status" value="2"/>
</dbReference>
<proteinExistence type="inferred from homology"/>
<sequence>MTGKEIRVWMDGSFDMLHCGHAVAIQQAKEYGDILVVGIQPNTDIVVHKGPPVFTESERHRLLSGIKWVNQVVDHAPYGTTTAILDEHKCDFCVHGDDAPILTNPDDILWKLHAVHRLRFAKRIGTSTTKIIQRILDRSLQSTSDGEVQSNGSAQQTVSAGESQESEFESSHFLITSSTMAKFSNQKSPQAGDTVVYVAGAFDIFHTGHLDFLEKAAALGDFLLVGVHSDRVVKWRKGPVQPLLSLQDRVLRVLATKSVSDVVMGAPYAITQDFMDCYKIKLVCHGETPVKATDGGRDPFEVPTRLGKFQEIVSGNSTRTNDIISRVVERREDYERRNKKKQASEERANGDRYPAADVRN</sequence>
<feature type="region of interest" description="Disordered" evidence="12">
    <location>
        <begin position="143"/>
        <end position="163"/>
    </location>
</feature>
<evidence type="ECO:0000256" key="9">
    <source>
        <dbReference type="ARBA" id="ARBA00024191"/>
    </source>
</evidence>
<evidence type="ECO:0000256" key="3">
    <source>
        <dbReference type="ARBA" id="ARBA00022516"/>
    </source>
</evidence>
<evidence type="ECO:0000256" key="7">
    <source>
        <dbReference type="ARBA" id="ARBA00023209"/>
    </source>
</evidence>
<evidence type="ECO:0000256" key="1">
    <source>
        <dbReference type="ARBA" id="ARBA00005189"/>
    </source>
</evidence>
<feature type="compositionally biased region" description="Basic and acidic residues" evidence="12">
    <location>
        <begin position="328"/>
        <end position="350"/>
    </location>
</feature>
<keyword evidence="7" id="KW-0594">Phospholipid biosynthesis</keyword>
<dbReference type="PANTHER" id="PTHR45780">
    <property type="entry name" value="ETHANOLAMINE-PHOSPHATE CYTIDYLYLTRANSFERASE"/>
    <property type="match status" value="1"/>
</dbReference>
<comment type="pathway">
    <text evidence="1">Lipid metabolism.</text>
</comment>